<evidence type="ECO:0000313" key="1">
    <source>
        <dbReference type="EMBL" id="GCC47315.1"/>
    </source>
</evidence>
<feature type="non-terminal residue" evidence="1">
    <location>
        <position position="1"/>
    </location>
</feature>
<keyword evidence="2" id="KW-1185">Reference proteome</keyword>
<protein>
    <submittedName>
        <fullName evidence="1">Uncharacterized protein</fullName>
    </submittedName>
</protein>
<dbReference type="EMBL" id="BEZZ01213781">
    <property type="protein sequence ID" value="GCC47315.1"/>
    <property type="molecule type" value="Genomic_DNA"/>
</dbReference>
<dbReference type="AlphaFoldDB" id="A0A401TXE4"/>
<sequence>CQGGNDRPVLGSNAEILVTNIRLGQQEYSCRGTFFNFGEDIADPAMVMPGTVCGHRKV</sequence>
<evidence type="ECO:0000313" key="2">
    <source>
        <dbReference type="Proteomes" id="UP000287033"/>
    </source>
</evidence>
<accession>A0A401TXE4</accession>
<comment type="caution">
    <text evidence="1">The sequence shown here is derived from an EMBL/GenBank/DDBJ whole genome shotgun (WGS) entry which is preliminary data.</text>
</comment>
<gene>
    <name evidence="1" type="ORF">chiPu_0031588</name>
</gene>
<proteinExistence type="predicted"/>
<organism evidence="1 2">
    <name type="scientific">Chiloscyllium punctatum</name>
    <name type="common">Brownbanded bambooshark</name>
    <name type="synonym">Hemiscyllium punctatum</name>
    <dbReference type="NCBI Taxonomy" id="137246"/>
    <lineage>
        <taxon>Eukaryota</taxon>
        <taxon>Metazoa</taxon>
        <taxon>Chordata</taxon>
        <taxon>Craniata</taxon>
        <taxon>Vertebrata</taxon>
        <taxon>Chondrichthyes</taxon>
        <taxon>Elasmobranchii</taxon>
        <taxon>Galeomorphii</taxon>
        <taxon>Galeoidea</taxon>
        <taxon>Orectolobiformes</taxon>
        <taxon>Hemiscylliidae</taxon>
        <taxon>Chiloscyllium</taxon>
    </lineage>
</organism>
<name>A0A401TXE4_CHIPU</name>
<reference evidence="1 2" key="1">
    <citation type="journal article" date="2018" name="Nat. Ecol. Evol.">
        <title>Shark genomes provide insights into elasmobranch evolution and the origin of vertebrates.</title>
        <authorList>
            <person name="Hara Y"/>
            <person name="Yamaguchi K"/>
            <person name="Onimaru K"/>
            <person name="Kadota M"/>
            <person name="Koyanagi M"/>
            <person name="Keeley SD"/>
            <person name="Tatsumi K"/>
            <person name="Tanaka K"/>
            <person name="Motone F"/>
            <person name="Kageyama Y"/>
            <person name="Nozu R"/>
            <person name="Adachi N"/>
            <person name="Nishimura O"/>
            <person name="Nakagawa R"/>
            <person name="Tanegashima C"/>
            <person name="Kiyatake I"/>
            <person name="Matsumoto R"/>
            <person name="Murakumo K"/>
            <person name="Nishida K"/>
            <person name="Terakita A"/>
            <person name="Kuratani S"/>
            <person name="Sato K"/>
            <person name="Hyodo S Kuraku.S."/>
        </authorList>
    </citation>
    <scope>NUCLEOTIDE SEQUENCE [LARGE SCALE GENOMIC DNA]</scope>
</reference>
<dbReference type="STRING" id="137246.A0A401TXE4"/>
<dbReference type="OrthoDB" id="5951731at2759"/>
<dbReference type="Proteomes" id="UP000287033">
    <property type="component" value="Unassembled WGS sequence"/>
</dbReference>